<gene>
    <name evidence="1" type="ORF">FHS40_008286</name>
</gene>
<evidence type="ECO:0000313" key="1">
    <source>
        <dbReference type="EMBL" id="MBB5109158.1"/>
    </source>
</evidence>
<keyword evidence="2" id="KW-1185">Reference proteome</keyword>
<sequence length="135" mass="14321">MALSSVCVPVRCGLLDHGEIPAHTAGWSNGLVAVMTTGALIATGIHTGPVRVQALGTATQPPFPDEEDQLWQQIIEVTFQALRAPARCSASCPSTPTLASTVWFPLVAGYPGVSRFSQGLHKAALRMLAFRRLQA</sequence>
<protein>
    <submittedName>
        <fullName evidence="1">Uncharacterized protein</fullName>
    </submittedName>
</protein>
<dbReference type="AlphaFoldDB" id="A0A7W8B2L0"/>
<dbReference type="EMBL" id="JACHJD010000024">
    <property type="protein sequence ID" value="MBB5109158.1"/>
    <property type="molecule type" value="Genomic_DNA"/>
</dbReference>
<comment type="caution">
    <text evidence="1">The sequence shown here is derived from an EMBL/GenBank/DDBJ whole genome shotgun (WGS) entry which is preliminary data.</text>
</comment>
<evidence type="ECO:0000313" key="2">
    <source>
        <dbReference type="Proteomes" id="UP000549009"/>
    </source>
</evidence>
<dbReference type="RefSeq" id="WP_184926134.1">
    <property type="nucleotide sequence ID" value="NZ_BMSQ01000027.1"/>
</dbReference>
<organism evidence="1 2">
    <name type="scientific">Streptomyces spectabilis</name>
    <dbReference type="NCBI Taxonomy" id="68270"/>
    <lineage>
        <taxon>Bacteria</taxon>
        <taxon>Bacillati</taxon>
        <taxon>Actinomycetota</taxon>
        <taxon>Actinomycetes</taxon>
        <taxon>Kitasatosporales</taxon>
        <taxon>Streptomycetaceae</taxon>
        <taxon>Streptomyces</taxon>
    </lineage>
</organism>
<reference evidence="1 2" key="1">
    <citation type="submission" date="2020-08" db="EMBL/GenBank/DDBJ databases">
        <title>Genomic Encyclopedia of Type Strains, Phase III (KMG-III): the genomes of soil and plant-associated and newly described type strains.</title>
        <authorList>
            <person name="Whitman W."/>
        </authorList>
    </citation>
    <scope>NUCLEOTIDE SEQUENCE [LARGE SCALE GENOMIC DNA]</scope>
    <source>
        <strain evidence="1 2">CECT 3146</strain>
    </source>
</reference>
<proteinExistence type="predicted"/>
<name>A0A7W8B2L0_STRST</name>
<accession>A0A7W8B2L0</accession>
<dbReference type="Proteomes" id="UP000549009">
    <property type="component" value="Unassembled WGS sequence"/>
</dbReference>